<sequence length="574" mass="65834">MSGDFLSLQRQFNELTLGVQKRVEHAFEVEKFKKLRKTVPLVIGKINAAQKEIIPADEERKRTLMKFAQGEALLSKREWRVICWSLNDRIGKTKECALGQNNLWKQVEKFIRTKIAAQQLAKRLWMGMVYSYFSADITQADNTTNLKKLRNLLLEGLTSVEQAGRKERAWIKAARDCDHLFSAQPTKILAELYLDENIGVFNSLQEHVAIPETSWLWDSLVESIGQKVGKANDEAFRTRIDSLLNLGTLLPRYKDSLFGAALNRYSQAKFKDELHRRLKVVSLEHWGNPQIKSKANIWKAHLTDEAFRMVLNWFAREDLEYFFKLLQGSSQVDQARLDYWMRFVDQMGYTRIVLGRDAYHNRSADFMEFKQANKGRYSSLSGDVAQNNAFIFQIGKYYFVEFSAGGACYVYHESKIPFQVESIDLNTQTQLKIPYLASSRITHNGNWQPKMDYELRTLGITPSHEGIKKAEQIRKNSLANIPARKITSQTKVSSGSALHSMINAALTKPAEDKRHRDIEAAKAFIKILRLSVATLDNVSTGGGFWVFISNDPNPLVKKLIELGFLYKPGKGFWR</sequence>
<dbReference type="KEGG" id="lto:RGQ30_31230"/>
<proteinExistence type="predicted"/>
<keyword evidence="3" id="KW-1185">Reference proteome</keyword>
<dbReference type="AlphaFoldDB" id="A0AA86JMT5"/>
<evidence type="ECO:0000313" key="3">
    <source>
        <dbReference type="Proteomes" id="UP001329151"/>
    </source>
</evidence>
<dbReference type="Proteomes" id="UP001329151">
    <property type="component" value="Chromosome"/>
</dbReference>
<dbReference type="Pfam" id="PF15611">
    <property type="entry name" value="EH_Signature"/>
    <property type="match status" value="1"/>
</dbReference>
<reference evidence="2 3" key="1">
    <citation type="submission" date="2023-10" db="EMBL/GenBank/DDBJ databases">
        <title>Complete Genome Sequence of Limnobacter thiooxidans CS-K2T, Isolated from freshwater lake sediments in Bavaria, Germany.</title>
        <authorList>
            <person name="Naruki M."/>
            <person name="Watanabe A."/>
            <person name="Warashina T."/>
            <person name="Morita T."/>
            <person name="Arakawa K."/>
        </authorList>
    </citation>
    <scope>NUCLEOTIDE SEQUENCE [LARGE SCALE GENOMIC DNA]</scope>
    <source>
        <strain evidence="2 3">CS-K2</strain>
    </source>
</reference>
<protein>
    <submittedName>
        <fullName evidence="2">EH signature domain-containing protein</fullName>
    </submittedName>
</protein>
<feature type="domain" description="Zorya protein ZorC EH" evidence="1">
    <location>
        <begin position="100"/>
        <end position="450"/>
    </location>
</feature>
<evidence type="ECO:0000259" key="1">
    <source>
        <dbReference type="Pfam" id="PF15611"/>
    </source>
</evidence>
<gene>
    <name evidence="2" type="ORF">RGQ30_31230</name>
</gene>
<organism evidence="2 3">
    <name type="scientific">Limnobacter thiooxidans</name>
    <dbReference type="NCBI Taxonomy" id="131080"/>
    <lineage>
        <taxon>Bacteria</taxon>
        <taxon>Pseudomonadati</taxon>
        <taxon>Pseudomonadota</taxon>
        <taxon>Betaproteobacteria</taxon>
        <taxon>Burkholderiales</taxon>
        <taxon>Burkholderiaceae</taxon>
        <taxon>Limnobacter</taxon>
    </lineage>
</organism>
<name>A0AA86JMT5_9BURK</name>
<dbReference type="InterPro" id="IPR028943">
    <property type="entry name" value="ZorC_EH_Signature_dom"/>
</dbReference>
<evidence type="ECO:0000313" key="2">
    <source>
        <dbReference type="EMBL" id="BET27622.1"/>
    </source>
</evidence>
<dbReference type="EMBL" id="AP028947">
    <property type="protein sequence ID" value="BET27622.1"/>
    <property type="molecule type" value="Genomic_DNA"/>
</dbReference>
<accession>A0AA86JMT5</accession>